<comment type="similarity">
    <text evidence="2 7">Belongs to the GMC oxidoreductase family.</text>
</comment>
<dbReference type="Proteomes" id="UP000678393">
    <property type="component" value="Unassembled WGS sequence"/>
</dbReference>
<feature type="domain" description="Glucose-methanol-choline oxidoreductase N-terminal" evidence="10">
    <location>
        <begin position="175"/>
        <end position="198"/>
    </location>
</feature>
<feature type="binding site" evidence="6">
    <location>
        <position position="177"/>
    </location>
    <ligand>
        <name>FAD</name>
        <dbReference type="ChEBI" id="CHEBI:57692"/>
    </ligand>
</feature>
<evidence type="ECO:0000259" key="11">
    <source>
        <dbReference type="PROSITE" id="PS00624"/>
    </source>
</evidence>
<comment type="pathway">
    <text evidence="8">Amine and polyamine biosynthesis; betaine biosynthesis via choline pathway; betaine aldehyde from choline (cytochrome c reductase route): step 1/1.</text>
</comment>
<feature type="binding site" evidence="6">
    <location>
        <begin position="185"/>
        <end position="188"/>
    </location>
    <ligand>
        <name>FAD</name>
        <dbReference type="ChEBI" id="CHEBI:57692"/>
    </ligand>
</feature>
<evidence type="ECO:0000313" key="12">
    <source>
        <dbReference type="EMBL" id="CAG5127886.1"/>
    </source>
</evidence>
<evidence type="ECO:0000256" key="2">
    <source>
        <dbReference type="ARBA" id="ARBA00010790"/>
    </source>
</evidence>
<accession>A0A8S3ZKV0</accession>
<dbReference type="SUPFAM" id="SSF51905">
    <property type="entry name" value="FAD/NAD(P)-binding domain"/>
    <property type="match status" value="1"/>
</dbReference>
<feature type="domain" description="Glucose-methanol-choline oxidoreductase N-terminal" evidence="11">
    <location>
        <begin position="347"/>
        <end position="361"/>
    </location>
</feature>
<dbReference type="NCBIfam" id="TIGR01810">
    <property type="entry name" value="betA"/>
    <property type="match status" value="1"/>
</dbReference>
<dbReference type="PROSITE" id="PS00623">
    <property type="entry name" value="GMC_OXRED_1"/>
    <property type="match status" value="1"/>
</dbReference>
<dbReference type="InterPro" id="IPR011533">
    <property type="entry name" value="BetA"/>
</dbReference>
<dbReference type="PROSITE" id="PS00624">
    <property type="entry name" value="GMC_OXRED_2"/>
    <property type="match status" value="1"/>
</dbReference>
<feature type="region of interest" description="Disordered" evidence="9">
    <location>
        <begin position="627"/>
        <end position="646"/>
    </location>
</feature>
<organism evidence="12 13">
    <name type="scientific">Candidula unifasciata</name>
    <dbReference type="NCBI Taxonomy" id="100452"/>
    <lineage>
        <taxon>Eukaryota</taxon>
        <taxon>Metazoa</taxon>
        <taxon>Spiralia</taxon>
        <taxon>Lophotrochozoa</taxon>
        <taxon>Mollusca</taxon>
        <taxon>Gastropoda</taxon>
        <taxon>Heterobranchia</taxon>
        <taxon>Euthyneura</taxon>
        <taxon>Panpulmonata</taxon>
        <taxon>Eupulmonata</taxon>
        <taxon>Stylommatophora</taxon>
        <taxon>Helicina</taxon>
        <taxon>Helicoidea</taxon>
        <taxon>Geomitridae</taxon>
        <taxon>Candidula</taxon>
    </lineage>
</organism>
<feature type="non-terminal residue" evidence="12">
    <location>
        <position position="1"/>
    </location>
</feature>
<dbReference type="PANTHER" id="PTHR11552">
    <property type="entry name" value="GLUCOSE-METHANOL-CHOLINE GMC OXIDOREDUCTASE"/>
    <property type="match status" value="1"/>
</dbReference>
<comment type="cofactor">
    <cofactor evidence="1 6">
        <name>FAD</name>
        <dbReference type="ChEBI" id="CHEBI:57692"/>
    </cofactor>
</comment>
<dbReference type="EC" id="1.1.99.1" evidence="8"/>
<keyword evidence="3 7" id="KW-0285">Flavoprotein</keyword>
<dbReference type="Pfam" id="PF00732">
    <property type="entry name" value="GMC_oxred_N"/>
    <property type="match status" value="1"/>
</dbReference>
<dbReference type="EMBL" id="CAJHNH020002842">
    <property type="protein sequence ID" value="CAG5127886.1"/>
    <property type="molecule type" value="Genomic_DNA"/>
</dbReference>
<dbReference type="GO" id="GO:0005743">
    <property type="term" value="C:mitochondrial inner membrane"/>
    <property type="evidence" value="ECO:0007669"/>
    <property type="project" value="TreeGrafter"/>
</dbReference>
<dbReference type="NCBIfam" id="NF002550">
    <property type="entry name" value="PRK02106.1"/>
    <property type="match status" value="1"/>
</dbReference>
<dbReference type="AlphaFoldDB" id="A0A8S3ZKV0"/>
<feature type="region of interest" description="Disordered" evidence="9">
    <location>
        <begin position="36"/>
        <end position="65"/>
    </location>
</feature>
<evidence type="ECO:0000313" key="13">
    <source>
        <dbReference type="Proteomes" id="UP000678393"/>
    </source>
</evidence>
<keyword evidence="13" id="KW-1185">Reference proteome</keyword>
<dbReference type="InterPro" id="IPR036188">
    <property type="entry name" value="FAD/NAD-bd_sf"/>
</dbReference>
<evidence type="ECO:0000256" key="4">
    <source>
        <dbReference type="ARBA" id="ARBA00022827"/>
    </source>
</evidence>
<proteinExistence type="inferred from homology"/>
<evidence type="ECO:0000256" key="7">
    <source>
        <dbReference type="RuleBase" id="RU003968"/>
    </source>
</evidence>
<reference evidence="12" key="1">
    <citation type="submission" date="2021-04" db="EMBL/GenBank/DDBJ databases">
        <authorList>
            <consortium name="Molecular Ecology Group"/>
        </authorList>
    </citation>
    <scope>NUCLEOTIDE SEQUENCE</scope>
</reference>
<evidence type="ECO:0000256" key="9">
    <source>
        <dbReference type="SAM" id="MobiDB-lite"/>
    </source>
</evidence>
<comment type="catalytic activity">
    <reaction evidence="8">
        <text>choline + A = betaine aldehyde + AH2</text>
        <dbReference type="Rhea" id="RHEA:17433"/>
        <dbReference type="ChEBI" id="CHEBI:13193"/>
        <dbReference type="ChEBI" id="CHEBI:15354"/>
        <dbReference type="ChEBI" id="CHEBI:15710"/>
        <dbReference type="ChEBI" id="CHEBI:17499"/>
        <dbReference type="EC" id="1.1.99.1"/>
    </reaction>
</comment>
<evidence type="ECO:0000256" key="6">
    <source>
        <dbReference type="PIRSR" id="PIRSR000137-2"/>
    </source>
</evidence>
<dbReference type="SUPFAM" id="SSF54373">
    <property type="entry name" value="FAD-linked reductases, C-terminal domain"/>
    <property type="match status" value="1"/>
</dbReference>
<sequence>VGLTIGVLTGTGSHSELVQADHIVTSVSEILQHLREEEKERDGQKVDSINYSSSASSSSSPLNTRHFSTLSQPKWHQLSCRRHYSTDGPYPPLLKCKYDYIIVGAGSAGCVLANRLTEDGKSSVLLIEAGPENNSWKIRMPAALMYNLCDDKYNWYYHTEPEPGMNNRIMYQPRGRVWGGSSSLNAMVYVRGHAYDYDRWEKEGASGWSYASCLPYFRKSQTHELGPNEYRGGDGPLKVSRGKTDHPLHHAFIEAGIQAGYPFTDDMNGYQQEGFGWMDMTIHNGQRWSAADAYLLPATARVNLDTITRALVLRILFSGHRAVGLEFEHTGMCQKVEAEKEVILCGGAINSPQLLQLSGVGDADHLKSVDIPVIHHLPGVGRNLQDHLEIYVQQECKKPITLYSAQWKYPHNMIRIGLEWFLHQTGYGATAHLESGAFIRSRGGVLHPDIQYHFLPSTVNDHGRKMGPCHAYQVHVGPMRPQSRGSVMVKSKDPHEHPKIKFNYMTIAEDAQEFRDGIKLTREIFAQKAFDEYRGEELAPGKDVLNDEQIDAFSRQMADSAYHPSCSCKMGSPNDPLAVVDPSCRVIGLEGLRVVDASIMPSVVSGNLNGPTIMVAEKAADIIRGREPLPKSNAPVWRPADPNKQR</sequence>
<name>A0A8S3ZKV0_9EUPU</name>
<protein>
    <recommendedName>
        <fullName evidence="8">Choline dehydrogenase</fullName>
        <ecNumber evidence="8">1.1.99.1</ecNumber>
    </recommendedName>
</protein>
<dbReference type="GO" id="GO:0008812">
    <property type="term" value="F:choline dehydrogenase activity"/>
    <property type="evidence" value="ECO:0007669"/>
    <property type="project" value="UniProtKB-EC"/>
</dbReference>
<dbReference type="Gene3D" id="3.30.560.10">
    <property type="entry name" value="Glucose Oxidase, domain 3"/>
    <property type="match status" value="1"/>
</dbReference>
<dbReference type="OrthoDB" id="269227at2759"/>
<evidence type="ECO:0000256" key="5">
    <source>
        <dbReference type="ARBA" id="ARBA00023002"/>
    </source>
</evidence>
<comment type="caution">
    <text evidence="12">The sequence shown here is derived from an EMBL/GenBank/DDBJ whole genome shotgun (WGS) entry which is preliminary data.</text>
</comment>
<feature type="binding site" evidence="6">
    <location>
        <position position="312"/>
    </location>
    <ligand>
        <name>FAD</name>
        <dbReference type="ChEBI" id="CHEBI:57692"/>
    </ligand>
</feature>
<evidence type="ECO:0000256" key="3">
    <source>
        <dbReference type="ARBA" id="ARBA00022630"/>
    </source>
</evidence>
<keyword evidence="4 6" id="KW-0274">FAD</keyword>
<feature type="compositionally biased region" description="Basic and acidic residues" evidence="9">
    <location>
        <begin position="36"/>
        <end position="45"/>
    </location>
</feature>
<dbReference type="Gene3D" id="3.50.50.60">
    <property type="entry name" value="FAD/NAD(P)-binding domain"/>
    <property type="match status" value="1"/>
</dbReference>
<evidence type="ECO:0000259" key="10">
    <source>
        <dbReference type="PROSITE" id="PS00623"/>
    </source>
</evidence>
<dbReference type="PIRSF" id="PIRSF000137">
    <property type="entry name" value="Alcohol_oxidase"/>
    <property type="match status" value="1"/>
</dbReference>
<dbReference type="InterPro" id="IPR000172">
    <property type="entry name" value="GMC_OxRdtase_N"/>
</dbReference>
<evidence type="ECO:0000256" key="8">
    <source>
        <dbReference type="RuleBase" id="RU003969"/>
    </source>
</evidence>
<dbReference type="InterPro" id="IPR012132">
    <property type="entry name" value="GMC_OxRdtase"/>
</dbReference>
<dbReference type="GO" id="GO:0019285">
    <property type="term" value="P:glycine betaine biosynthetic process from choline"/>
    <property type="evidence" value="ECO:0007669"/>
    <property type="project" value="InterPro"/>
</dbReference>
<keyword evidence="5" id="KW-0560">Oxidoreductase</keyword>
<dbReference type="Pfam" id="PF05199">
    <property type="entry name" value="GMC_oxred_C"/>
    <property type="match status" value="1"/>
</dbReference>
<evidence type="ECO:0000256" key="1">
    <source>
        <dbReference type="ARBA" id="ARBA00001974"/>
    </source>
</evidence>
<dbReference type="InterPro" id="IPR007867">
    <property type="entry name" value="GMC_OxRtase_C"/>
</dbReference>
<dbReference type="PANTHER" id="PTHR11552:SF147">
    <property type="entry name" value="CHOLINE DEHYDROGENASE, MITOCHONDRIAL"/>
    <property type="match status" value="1"/>
</dbReference>
<gene>
    <name evidence="12" type="ORF">CUNI_LOCUS13444</name>
</gene>
<dbReference type="GO" id="GO:0050660">
    <property type="term" value="F:flavin adenine dinucleotide binding"/>
    <property type="evidence" value="ECO:0007669"/>
    <property type="project" value="InterPro"/>
</dbReference>